<evidence type="ECO:0000256" key="3">
    <source>
        <dbReference type="ARBA" id="ARBA00022490"/>
    </source>
</evidence>
<reference evidence="7 8" key="1">
    <citation type="submission" date="2017-05" db="EMBL/GenBank/DDBJ databases">
        <title>Genome sequence of Candidatus Fukatsuia symbiotica and Candidatus Hamiltonella defensa from Acyrthosiphon pisum strain 5D.</title>
        <authorList>
            <person name="Patel V.A."/>
            <person name="Chevignon G."/>
            <person name="Russell J.A."/>
            <person name="Oliver K.M."/>
        </authorList>
    </citation>
    <scope>NUCLEOTIDE SEQUENCE [LARGE SCALE GENOMIC DNA]</scope>
    <source>
        <strain evidence="7 8">5D</strain>
    </source>
</reference>
<keyword evidence="7" id="KW-0969">Cilium</keyword>
<keyword evidence="8" id="KW-1185">Reference proteome</keyword>
<keyword evidence="5" id="KW-0143">Chaperone</keyword>
<evidence type="ECO:0000256" key="1">
    <source>
        <dbReference type="ARBA" id="ARBA00004514"/>
    </source>
</evidence>
<keyword evidence="7" id="KW-0966">Cell projection</keyword>
<dbReference type="InterPro" id="IPR003713">
    <property type="entry name" value="FliS"/>
</dbReference>
<keyword evidence="4 6" id="KW-1005">Bacterial flagellum biogenesis</keyword>
<dbReference type="GO" id="GO:0005829">
    <property type="term" value="C:cytosol"/>
    <property type="evidence" value="ECO:0007669"/>
    <property type="project" value="UniProtKB-SubCell"/>
</dbReference>
<evidence type="ECO:0000313" key="7">
    <source>
        <dbReference type="EMBL" id="AWK14632.1"/>
    </source>
</evidence>
<protein>
    <recommendedName>
        <fullName evidence="6">Flagellar secretion chaperone FliS</fullName>
    </recommendedName>
</protein>
<dbReference type="OrthoDB" id="9792010at2"/>
<evidence type="ECO:0000256" key="5">
    <source>
        <dbReference type="ARBA" id="ARBA00023186"/>
    </source>
</evidence>
<evidence type="ECO:0000256" key="2">
    <source>
        <dbReference type="ARBA" id="ARBA00008787"/>
    </source>
</evidence>
<sequence>MYPNQDHSLYQQDDIAIQAAAATPHQLVLMLFAGLMDELVRAKSHIVAKRYEKKAKSINKCIDILNGLTAVLNYEKGGEVAANLARLYDYCVFRLYGASHQLSTELVEEAEKILISLHEGWIRLGSKSKKNG</sequence>
<dbReference type="NCBIfam" id="TIGR00208">
    <property type="entry name" value="fliS"/>
    <property type="match status" value="1"/>
</dbReference>
<proteinExistence type="inferred from homology"/>
<evidence type="ECO:0000313" key="8">
    <source>
        <dbReference type="Proteomes" id="UP000261875"/>
    </source>
</evidence>
<comment type="similarity">
    <text evidence="2 6">Belongs to the FliS family.</text>
</comment>
<dbReference type="CDD" id="cd16098">
    <property type="entry name" value="FliS"/>
    <property type="match status" value="1"/>
</dbReference>
<dbReference type="Proteomes" id="UP000261875">
    <property type="component" value="Chromosome"/>
</dbReference>
<accession>A0A2U8I663</accession>
<dbReference type="KEGG" id="fsm:CCS41_09340"/>
<evidence type="ECO:0000256" key="4">
    <source>
        <dbReference type="ARBA" id="ARBA00022795"/>
    </source>
</evidence>
<dbReference type="Pfam" id="PF02561">
    <property type="entry name" value="FliS"/>
    <property type="match status" value="1"/>
</dbReference>
<dbReference type="GO" id="GO:0044780">
    <property type="term" value="P:bacterial-type flagellum assembly"/>
    <property type="evidence" value="ECO:0007669"/>
    <property type="project" value="InterPro"/>
</dbReference>
<dbReference type="EMBL" id="CP021659">
    <property type="protein sequence ID" value="AWK14632.1"/>
    <property type="molecule type" value="Genomic_DNA"/>
</dbReference>
<dbReference type="STRING" id="1878942.GCA_900128755_01265"/>
<dbReference type="Gene3D" id="1.20.120.340">
    <property type="entry name" value="Flagellar protein FliS"/>
    <property type="match status" value="1"/>
</dbReference>
<organism evidence="7 8">
    <name type="scientific">Candidatus Fukatsuia symbiotica</name>
    <dbReference type="NCBI Taxonomy" id="1878942"/>
    <lineage>
        <taxon>Bacteria</taxon>
        <taxon>Pseudomonadati</taxon>
        <taxon>Pseudomonadota</taxon>
        <taxon>Gammaproteobacteria</taxon>
        <taxon>Enterobacterales</taxon>
        <taxon>Yersiniaceae</taxon>
        <taxon>Candidatus Fukatsuia</taxon>
    </lineage>
</organism>
<dbReference type="PANTHER" id="PTHR34773:SF1">
    <property type="entry name" value="FLAGELLAR SECRETION CHAPERONE FLIS"/>
    <property type="match status" value="1"/>
</dbReference>
<dbReference type="SUPFAM" id="SSF101116">
    <property type="entry name" value="Flagellar export chaperone FliS"/>
    <property type="match status" value="1"/>
</dbReference>
<keyword evidence="7" id="KW-0282">Flagellum</keyword>
<dbReference type="RefSeq" id="WP_072551047.1">
    <property type="nucleotide sequence ID" value="NZ_CP021659.1"/>
</dbReference>
<dbReference type="InterPro" id="IPR036584">
    <property type="entry name" value="FliS_sf"/>
</dbReference>
<comment type="subcellular location">
    <subcellularLocation>
        <location evidence="1 6">Cytoplasm</location>
        <location evidence="1 6">Cytosol</location>
    </subcellularLocation>
</comment>
<name>A0A2U8I663_9GAMM</name>
<dbReference type="AlphaFoldDB" id="A0A2U8I663"/>
<gene>
    <name evidence="7" type="primary">fliS</name>
    <name evidence="7" type="ORF">CCS41_09340</name>
</gene>
<evidence type="ECO:0000256" key="6">
    <source>
        <dbReference type="PIRNR" id="PIRNR039090"/>
    </source>
</evidence>
<dbReference type="PANTHER" id="PTHR34773">
    <property type="entry name" value="FLAGELLAR SECRETION CHAPERONE FLIS"/>
    <property type="match status" value="1"/>
</dbReference>
<dbReference type="PIRSF" id="PIRSF039090">
    <property type="entry name" value="Flis"/>
    <property type="match status" value="1"/>
</dbReference>
<keyword evidence="3 6" id="KW-0963">Cytoplasm</keyword>
<dbReference type="GO" id="GO:0071973">
    <property type="term" value="P:bacterial-type flagellum-dependent cell motility"/>
    <property type="evidence" value="ECO:0007669"/>
    <property type="project" value="TreeGrafter"/>
</dbReference>